<keyword evidence="3" id="KW-1185">Reference proteome</keyword>
<dbReference type="EMBL" id="JACHIR010000001">
    <property type="protein sequence ID" value="MBB5895628.1"/>
    <property type="molecule type" value="Genomic_DNA"/>
</dbReference>
<dbReference type="Pfam" id="PF00144">
    <property type="entry name" value="Beta-lactamase"/>
    <property type="match status" value="1"/>
</dbReference>
<dbReference type="PANTHER" id="PTHR43283">
    <property type="entry name" value="BETA-LACTAMASE-RELATED"/>
    <property type="match status" value="1"/>
</dbReference>
<accession>A0A7W9NKV0</accession>
<dbReference type="InterPro" id="IPR012338">
    <property type="entry name" value="Beta-lactam/transpept-like"/>
</dbReference>
<reference evidence="2 3" key="1">
    <citation type="submission" date="2020-08" db="EMBL/GenBank/DDBJ databases">
        <title>Sequencing the genomes of 1000 actinobacteria strains.</title>
        <authorList>
            <person name="Klenk H.-P."/>
        </authorList>
    </citation>
    <scope>NUCLEOTIDE SEQUENCE [LARGE SCALE GENOMIC DNA]</scope>
    <source>
        <strain evidence="2 3">DSM 43851</strain>
    </source>
</reference>
<comment type="caution">
    <text evidence="2">The sequence shown here is derived from an EMBL/GenBank/DDBJ whole genome shotgun (WGS) entry which is preliminary data.</text>
</comment>
<organism evidence="2 3">
    <name type="scientific">Kutzneria kofuensis</name>
    <dbReference type="NCBI Taxonomy" id="103725"/>
    <lineage>
        <taxon>Bacteria</taxon>
        <taxon>Bacillati</taxon>
        <taxon>Actinomycetota</taxon>
        <taxon>Actinomycetes</taxon>
        <taxon>Pseudonocardiales</taxon>
        <taxon>Pseudonocardiaceae</taxon>
        <taxon>Kutzneria</taxon>
    </lineage>
</organism>
<evidence type="ECO:0000313" key="2">
    <source>
        <dbReference type="EMBL" id="MBB5895628.1"/>
    </source>
</evidence>
<sequence>MSVKITADPAEHGFDAGRLARVDRRFDRYVDEGKLPGYLAVVTRHGEVVHVGHGGLRDVEAALPVAPDTRWRIYSMTKPVTSVAAMMLFERGEFELTDPISRWLPEFAAPRVYVKGSSAAPGTVAATEPIRVWHLLTHTAGLTYGFHHAHAVDEIYRRNGYEWGFPAGLDLAGTVEAYASMPLVHQPGAEWNYSVATDVLGRLVEVVSGQRLDEFFAEHIFRPLGMADTGFWTDSDQLAALYSPEPGTGRLLRNEAMGAAASRPPAVLSGGGGLVSTALDYHRFTQMLLRRGELDGVRLLSPRTVDLMTVNHLPGNADLEAFGRPLFAETSYLGVGFGLGFSVTLDPVAAKSLAPAGEYAWGGAASTAFWVDPANEVTAMFFTQLLPSSTYPLRPQFRTLTYQALR</sequence>
<protein>
    <submittedName>
        <fullName evidence="2">CubicO group peptidase (Beta-lactamase class C family)</fullName>
    </submittedName>
</protein>
<dbReference type="Proteomes" id="UP000585638">
    <property type="component" value="Unassembled WGS sequence"/>
</dbReference>
<feature type="domain" description="Beta-lactamase-related" evidence="1">
    <location>
        <begin position="22"/>
        <end position="392"/>
    </location>
</feature>
<name>A0A7W9NKV0_9PSEU</name>
<evidence type="ECO:0000259" key="1">
    <source>
        <dbReference type="Pfam" id="PF00144"/>
    </source>
</evidence>
<dbReference type="InterPro" id="IPR001466">
    <property type="entry name" value="Beta-lactam-related"/>
</dbReference>
<dbReference type="PANTHER" id="PTHR43283:SF3">
    <property type="entry name" value="BETA-LACTAMASE FAMILY PROTEIN (AFU_ORTHOLOGUE AFUA_5G07500)"/>
    <property type="match status" value="1"/>
</dbReference>
<proteinExistence type="predicted"/>
<gene>
    <name evidence="2" type="ORF">BJ998_006824</name>
</gene>
<dbReference type="Gene3D" id="3.40.710.10">
    <property type="entry name" value="DD-peptidase/beta-lactamase superfamily"/>
    <property type="match status" value="1"/>
</dbReference>
<evidence type="ECO:0000313" key="3">
    <source>
        <dbReference type="Proteomes" id="UP000585638"/>
    </source>
</evidence>
<dbReference type="SUPFAM" id="SSF56601">
    <property type="entry name" value="beta-lactamase/transpeptidase-like"/>
    <property type="match status" value="1"/>
</dbReference>
<dbReference type="InterPro" id="IPR050789">
    <property type="entry name" value="Diverse_Enzym_Activities"/>
</dbReference>
<dbReference type="AlphaFoldDB" id="A0A7W9NKV0"/>